<keyword evidence="5" id="KW-1185">Reference proteome</keyword>
<dbReference type="GO" id="GO:0009252">
    <property type="term" value="P:peptidoglycan biosynthetic process"/>
    <property type="evidence" value="ECO:0007669"/>
    <property type="project" value="UniProtKB-UniRule"/>
</dbReference>
<dbReference type="GO" id="GO:0071555">
    <property type="term" value="P:cell wall organization"/>
    <property type="evidence" value="ECO:0007669"/>
    <property type="project" value="UniProtKB-KW"/>
</dbReference>
<evidence type="ECO:0000256" key="2">
    <source>
        <dbReference type="ARBA" id="ARBA00022884"/>
    </source>
</evidence>
<dbReference type="KEGG" id="sbr:SY1_12810"/>
<dbReference type="AlphaFoldDB" id="A0AB94IXC5"/>
<dbReference type="PROSITE" id="PS50084">
    <property type="entry name" value="KH_TYPE_1"/>
    <property type="match status" value="1"/>
</dbReference>
<keyword evidence="3" id="KW-0143">Chaperone</keyword>
<dbReference type="Pfam" id="PF13083">
    <property type="entry name" value="KH_KhpA-B"/>
    <property type="match status" value="1"/>
</dbReference>
<dbReference type="CDD" id="cd22533">
    <property type="entry name" value="KH-II_YlqC-like"/>
    <property type="match status" value="1"/>
</dbReference>
<proteinExistence type="inferred from homology"/>
<dbReference type="PANTHER" id="PTHR34654:SF1">
    <property type="entry name" value="RNA-BINDING PROTEIN KHPA"/>
    <property type="match status" value="1"/>
</dbReference>
<reference evidence="5" key="1">
    <citation type="submission" date="2010-03" db="EMBL/GenBank/DDBJ databases">
        <title>The genome sequence of Synergistetes sp. SGP1.</title>
        <authorList>
            <consortium name="metaHIT consortium -- http://www.metahit.eu/"/>
            <person name="Pajon A."/>
            <person name="Turner K."/>
            <person name="Parkhill J."/>
            <person name="Wade W."/>
            <person name="Vartoukian S."/>
        </authorList>
    </citation>
    <scope>NUCLEOTIDE SEQUENCE [LARGE SCALE GENOMIC DNA]</scope>
    <source>
        <strain evidence="5">SGP1</strain>
    </source>
</reference>
<keyword evidence="3" id="KW-0133">Cell shape</keyword>
<dbReference type="HAMAP" id="MF_00088">
    <property type="entry name" value="KhpA"/>
    <property type="match status" value="1"/>
</dbReference>
<protein>
    <recommendedName>
        <fullName evidence="3">RNA-binding protein KhpA</fullName>
    </recommendedName>
    <alternativeName>
        <fullName evidence="3">KH-domain protein A</fullName>
    </alternativeName>
</protein>
<dbReference type="Proteomes" id="UP000008957">
    <property type="component" value="Chromosome"/>
</dbReference>
<evidence type="ECO:0000256" key="3">
    <source>
        <dbReference type="HAMAP-Rule" id="MF_00088"/>
    </source>
</evidence>
<gene>
    <name evidence="3" type="primary">khpA</name>
    <name evidence="4" type="ORF">SY1_12810</name>
</gene>
<dbReference type="GO" id="GO:0005737">
    <property type="term" value="C:cytoplasm"/>
    <property type="evidence" value="ECO:0007669"/>
    <property type="project" value="UniProtKB-SubCell"/>
</dbReference>
<dbReference type="RefSeq" id="WP_015556553.1">
    <property type="nucleotide sequence ID" value="NC_021038.1"/>
</dbReference>
<dbReference type="GO" id="GO:0003723">
    <property type="term" value="F:RNA binding"/>
    <property type="evidence" value="ECO:0007669"/>
    <property type="project" value="UniProtKB-UniRule"/>
</dbReference>
<comment type="similarity">
    <text evidence="3">Belongs to the KhpA RNA-binding protein family.</text>
</comment>
<evidence type="ECO:0000313" key="4">
    <source>
        <dbReference type="EMBL" id="CBL28406.1"/>
    </source>
</evidence>
<dbReference type="InterPro" id="IPR020627">
    <property type="entry name" value="KhpA"/>
</dbReference>
<dbReference type="SUPFAM" id="SSF54814">
    <property type="entry name" value="Prokaryotic type KH domain (KH-domain type II)"/>
    <property type="match status" value="1"/>
</dbReference>
<dbReference type="GO" id="GO:0008360">
    <property type="term" value="P:regulation of cell shape"/>
    <property type="evidence" value="ECO:0007669"/>
    <property type="project" value="UniProtKB-KW"/>
</dbReference>
<accession>A0AB94IXC5</accession>
<keyword evidence="3" id="KW-0961">Cell wall biogenesis/degradation</keyword>
<organism evidence="4 5">
    <name type="scientific">Fretibacterium fastidiosum</name>
    <dbReference type="NCBI Taxonomy" id="651822"/>
    <lineage>
        <taxon>Bacteria</taxon>
        <taxon>Thermotogati</taxon>
        <taxon>Synergistota</taxon>
        <taxon>Synergistia</taxon>
        <taxon>Synergistales</taxon>
        <taxon>Aminobacteriaceae</taxon>
        <taxon>Fretibacterium</taxon>
    </lineage>
</organism>
<keyword evidence="2 3" id="KW-0694">RNA-binding</keyword>
<evidence type="ECO:0000313" key="5">
    <source>
        <dbReference type="Proteomes" id="UP000008957"/>
    </source>
</evidence>
<dbReference type="EMBL" id="FP929056">
    <property type="protein sequence ID" value="CBL28406.1"/>
    <property type="molecule type" value="Genomic_DNA"/>
</dbReference>
<reference evidence="4 5" key="2">
    <citation type="submission" date="2010-03" db="EMBL/GenBank/DDBJ databases">
        <authorList>
            <person name="Pajon A."/>
        </authorList>
    </citation>
    <scope>NUCLEOTIDE SEQUENCE [LARGE SCALE GENOMIC DNA]</scope>
    <source>
        <strain evidence="4 5">SGP1</strain>
    </source>
</reference>
<comment type="subcellular location">
    <subcellularLocation>
        <location evidence="3">Cytoplasm</location>
    </subcellularLocation>
</comment>
<sequence length="80" mass="8754">MVNYKELVEFIVRHLVTQPDAISVESGEEESGLKVMIRVAHEDVGRIIGKRGATINAIRLLAKAAAVKAGERVDVDIVEE</sequence>
<comment type="function">
    <text evidence="3">A probable RNA chaperone. Forms a complex with KhpB which binds to cellular RNA and controls its expression. Plays a role in peptidoglycan (PG) homeostasis and cell length regulation.</text>
</comment>
<dbReference type="InterPro" id="IPR009019">
    <property type="entry name" value="KH_sf_prok-type"/>
</dbReference>
<dbReference type="InterPro" id="IPR015946">
    <property type="entry name" value="KH_dom-like_a/b"/>
</dbReference>
<evidence type="ECO:0000256" key="1">
    <source>
        <dbReference type="ARBA" id="ARBA00022490"/>
    </source>
</evidence>
<keyword evidence="1 3" id="KW-0963">Cytoplasm</keyword>
<dbReference type="Gene3D" id="3.30.300.20">
    <property type="match status" value="1"/>
</dbReference>
<name>A0AB94IXC5_9BACT</name>
<dbReference type="PANTHER" id="PTHR34654">
    <property type="entry name" value="UPF0109 PROTEIN SCO5592"/>
    <property type="match status" value="1"/>
</dbReference>
<comment type="subunit">
    <text evidence="3">Forms a complex with KhpB.</text>
</comment>